<feature type="region of interest" description="Disordered" evidence="1">
    <location>
        <begin position="1"/>
        <end position="56"/>
    </location>
</feature>
<dbReference type="Proteomes" id="UP001642464">
    <property type="component" value="Unassembled WGS sequence"/>
</dbReference>
<comment type="caution">
    <text evidence="2">The sequence shown here is derived from an EMBL/GenBank/DDBJ whole genome shotgun (WGS) entry which is preliminary data.</text>
</comment>
<dbReference type="EMBL" id="CAXAMM010017947">
    <property type="protein sequence ID" value="CAK9042408.1"/>
    <property type="molecule type" value="Genomic_DNA"/>
</dbReference>
<reference evidence="2 3" key="1">
    <citation type="submission" date="2024-02" db="EMBL/GenBank/DDBJ databases">
        <authorList>
            <person name="Chen Y."/>
            <person name="Shah S."/>
            <person name="Dougan E. K."/>
            <person name="Thang M."/>
            <person name="Chan C."/>
        </authorList>
    </citation>
    <scope>NUCLEOTIDE SEQUENCE [LARGE SCALE GENOMIC DNA]</scope>
</reference>
<gene>
    <name evidence="2" type="ORF">SCF082_LOCUS24401</name>
</gene>
<feature type="compositionally biased region" description="Basic and acidic residues" evidence="1">
    <location>
        <begin position="343"/>
        <end position="367"/>
    </location>
</feature>
<sequence length="384" mass="43308">MAVQFPKPLCIGRKKNKQNEESQQLPPAPIEVEPKGKEPERYDSSSDLETEPKHHDLDPDIQQLAYTFKIDAGLTQKLNDIMIEKRMNTWEQDLERLYEILKDAHTPAAMLNLKVKDMQKGTFVGKAKCGPRVRELARRHKLDKGAATKLEEAMSMREAMGKDVEKDIVLLDEHLTASNKPSALVSMKLESLRKGYNIGHCIYSREPVMGNTGPGVDGVVDKKRHVKVLGYTDADLSSRFAASDGKSEQLMDEATVRKLMAAEKSRVLGGSGKQKNEASQKSSGNAKEKDQKRKRSRSKRSRKRSSSSRSRSRRKCRRSSSSSRRRSSSSSQSRPKKKKLNKSQKDQKQKSKEKKEKDEKDKDDEKAGVEMLGFACFLPLVTSC</sequence>
<protein>
    <submittedName>
        <fullName evidence="2">Uncharacterized protein</fullName>
    </submittedName>
</protein>
<organism evidence="2 3">
    <name type="scientific">Durusdinium trenchii</name>
    <dbReference type="NCBI Taxonomy" id="1381693"/>
    <lineage>
        <taxon>Eukaryota</taxon>
        <taxon>Sar</taxon>
        <taxon>Alveolata</taxon>
        <taxon>Dinophyceae</taxon>
        <taxon>Suessiales</taxon>
        <taxon>Symbiodiniaceae</taxon>
        <taxon>Durusdinium</taxon>
    </lineage>
</organism>
<evidence type="ECO:0000313" key="2">
    <source>
        <dbReference type="EMBL" id="CAK9042408.1"/>
    </source>
</evidence>
<evidence type="ECO:0000256" key="1">
    <source>
        <dbReference type="SAM" id="MobiDB-lite"/>
    </source>
</evidence>
<keyword evidence="3" id="KW-1185">Reference proteome</keyword>
<evidence type="ECO:0000313" key="3">
    <source>
        <dbReference type="Proteomes" id="UP001642464"/>
    </source>
</evidence>
<feature type="compositionally biased region" description="Basic residues" evidence="1">
    <location>
        <begin position="292"/>
        <end position="327"/>
    </location>
</feature>
<proteinExistence type="predicted"/>
<accession>A0ABP0LUI5</accession>
<name>A0ABP0LUI5_9DINO</name>
<feature type="region of interest" description="Disordered" evidence="1">
    <location>
        <begin position="265"/>
        <end position="367"/>
    </location>
</feature>
<feature type="compositionally biased region" description="Basic and acidic residues" evidence="1">
    <location>
        <begin position="32"/>
        <end position="56"/>
    </location>
</feature>